<feature type="transmembrane region" description="Helical" evidence="8">
    <location>
        <begin position="15"/>
        <end position="37"/>
    </location>
</feature>
<evidence type="ECO:0000256" key="8">
    <source>
        <dbReference type="SAM" id="Phobius"/>
    </source>
</evidence>
<evidence type="ECO:0000256" key="5">
    <source>
        <dbReference type="ARBA" id="ARBA00022692"/>
    </source>
</evidence>
<evidence type="ECO:0000256" key="1">
    <source>
        <dbReference type="ARBA" id="ARBA00004429"/>
    </source>
</evidence>
<keyword evidence="2" id="KW-0813">Transport</keyword>
<dbReference type="PANTHER" id="PTHR30183:SF7">
    <property type="entry name" value="FERRIC TRANSPORT SYSTEM PERMEASE PROTEIN FBPB 1-RELATED"/>
    <property type="match status" value="1"/>
</dbReference>
<sequence length="88" mass="9008">GCFTGGTCGTAWRTLGLALMTASGATLLGLAFALAATRTSLPCKKALRMLTILPIITPPFVIGLALILLFGRSGVVTESLATLFGIEP</sequence>
<evidence type="ECO:0000313" key="11">
    <source>
        <dbReference type="Proteomes" id="UP000461948"/>
    </source>
</evidence>
<name>A0A7X2MUD2_ENTAG</name>
<comment type="subcellular location">
    <subcellularLocation>
        <location evidence="1">Cell inner membrane</location>
        <topology evidence="1">Multi-pass membrane protein</topology>
    </subcellularLocation>
</comment>
<dbReference type="EMBL" id="WKLC01002859">
    <property type="protein sequence ID" value="MSE19511.1"/>
    <property type="molecule type" value="Genomic_DNA"/>
</dbReference>
<reference evidence="10 11" key="1">
    <citation type="submission" date="2019-11" db="EMBL/GenBank/DDBJ databases">
        <title>Draft Genome Sequence of Plant Growth-Promoting Rhizosphere-Associated Bacteria.</title>
        <authorList>
            <person name="Vasilyev I.Y."/>
            <person name="Radchenko V."/>
            <person name="Ilnitskaya E.V."/>
        </authorList>
    </citation>
    <scope>NUCLEOTIDE SEQUENCE [LARGE SCALE GENOMIC DNA]</scope>
    <source>
        <strain evidence="10 11">VRA_MhP_f</strain>
    </source>
</reference>
<dbReference type="PROSITE" id="PS50928">
    <property type="entry name" value="ABC_TM1"/>
    <property type="match status" value="1"/>
</dbReference>
<feature type="non-terminal residue" evidence="10">
    <location>
        <position position="88"/>
    </location>
</feature>
<feature type="transmembrane region" description="Helical" evidence="8">
    <location>
        <begin position="49"/>
        <end position="70"/>
    </location>
</feature>
<accession>A0A7X2MUD2</accession>
<comment type="caution">
    <text evidence="10">The sequence shown here is derived from an EMBL/GenBank/DDBJ whole genome shotgun (WGS) entry which is preliminary data.</text>
</comment>
<feature type="domain" description="ABC transmembrane type-1" evidence="9">
    <location>
        <begin position="11"/>
        <end position="88"/>
    </location>
</feature>
<organism evidence="10 11">
    <name type="scientific">Enterobacter agglomerans</name>
    <name type="common">Erwinia herbicola</name>
    <name type="synonym">Pantoea agglomerans</name>
    <dbReference type="NCBI Taxonomy" id="549"/>
    <lineage>
        <taxon>Bacteria</taxon>
        <taxon>Pseudomonadati</taxon>
        <taxon>Pseudomonadota</taxon>
        <taxon>Gammaproteobacteria</taxon>
        <taxon>Enterobacterales</taxon>
        <taxon>Erwiniaceae</taxon>
        <taxon>Pantoea</taxon>
        <taxon>Pantoea agglomerans group</taxon>
    </lineage>
</organism>
<protein>
    <submittedName>
        <fullName evidence="10">Iron ABC transporter permease</fullName>
    </submittedName>
</protein>
<dbReference type="InterPro" id="IPR000515">
    <property type="entry name" value="MetI-like"/>
</dbReference>
<gene>
    <name evidence="10" type="ORF">GKC49_31745</name>
</gene>
<keyword evidence="6 8" id="KW-1133">Transmembrane helix</keyword>
<evidence type="ECO:0000256" key="2">
    <source>
        <dbReference type="ARBA" id="ARBA00022448"/>
    </source>
</evidence>
<evidence type="ECO:0000256" key="3">
    <source>
        <dbReference type="ARBA" id="ARBA00022475"/>
    </source>
</evidence>
<evidence type="ECO:0000259" key="9">
    <source>
        <dbReference type="PROSITE" id="PS50928"/>
    </source>
</evidence>
<dbReference type="InterPro" id="IPR035906">
    <property type="entry name" value="MetI-like_sf"/>
</dbReference>
<dbReference type="GO" id="GO:0005886">
    <property type="term" value="C:plasma membrane"/>
    <property type="evidence" value="ECO:0007669"/>
    <property type="project" value="UniProtKB-SubCell"/>
</dbReference>
<dbReference type="GO" id="GO:0055085">
    <property type="term" value="P:transmembrane transport"/>
    <property type="evidence" value="ECO:0007669"/>
    <property type="project" value="InterPro"/>
</dbReference>
<dbReference type="Proteomes" id="UP000461948">
    <property type="component" value="Unassembled WGS sequence"/>
</dbReference>
<evidence type="ECO:0000256" key="4">
    <source>
        <dbReference type="ARBA" id="ARBA00022519"/>
    </source>
</evidence>
<keyword evidence="4" id="KW-0997">Cell inner membrane</keyword>
<evidence type="ECO:0000256" key="6">
    <source>
        <dbReference type="ARBA" id="ARBA00022989"/>
    </source>
</evidence>
<dbReference type="SUPFAM" id="SSF161098">
    <property type="entry name" value="MetI-like"/>
    <property type="match status" value="1"/>
</dbReference>
<proteinExistence type="predicted"/>
<dbReference type="PANTHER" id="PTHR30183">
    <property type="entry name" value="MOLYBDENUM TRANSPORT SYSTEM PERMEASE PROTEIN MODB"/>
    <property type="match status" value="1"/>
</dbReference>
<evidence type="ECO:0000256" key="7">
    <source>
        <dbReference type="ARBA" id="ARBA00023136"/>
    </source>
</evidence>
<evidence type="ECO:0000313" key="10">
    <source>
        <dbReference type="EMBL" id="MSE19511.1"/>
    </source>
</evidence>
<dbReference type="Gene3D" id="1.10.3720.10">
    <property type="entry name" value="MetI-like"/>
    <property type="match status" value="1"/>
</dbReference>
<feature type="non-terminal residue" evidence="10">
    <location>
        <position position="1"/>
    </location>
</feature>
<keyword evidence="7 8" id="KW-0472">Membrane</keyword>
<keyword evidence="5 8" id="KW-0812">Transmembrane</keyword>
<keyword evidence="3" id="KW-1003">Cell membrane</keyword>
<dbReference type="AlphaFoldDB" id="A0A7X2MUD2"/>